<comment type="similarity">
    <text evidence="1 7">Belongs to the GatB/GatE family. GatB subfamily.</text>
</comment>
<reference evidence="9 10" key="1">
    <citation type="submission" date="2018-10" db="EMBL/GenBank/DDBJ databases">
        <title>Complete genome sequence of Malassezia restricta CBS 7877.</title>
        <authorList>
            <person name="Morand S.C."/>
            <person name="Bertignac M."/>
            <person name="Iltis A."/>
            <person name="Kolder I."/>
            <person name="Pirovano W."/>
            <person name="Jourdain R."/>
            <person name="Clavaud C."/>
        </authorList>
    </citation>
    <scope>NUCLEOTIDE SEQUENCE [LARGE SCALE GENOMIC DNA]</scope>
    <source>
        <strain evidence="9 10">CBS 7877</strain>
    </source>
</reference>
<keyword evidence="5 7" id="KW-0648">Protein biosynthesis</keyword>
<dbReference type="InterPro" id="IPR017959">
    <property type="entry name" value="Asn/Gln-tRNA_amidoTrfase_suB/E"/>
</dbReference>
<evidence type="ECO:0000313" key="9">
    <source>
        <dbReference type="EMBL" id="AYO44028.1"/>
    </source>
</evidence>
<dbReference type="SUPFAM" id="SSF89095">
    <property type="entry name" value="GatB/YqeY motif"/>
    <property type="match status" value="1"/>
</dbReference>
<dbReference type="STRING" id="425264.A0A3G2S9Y7"/>
<comment type="subcellular location">
    <subcellularLocation>
        <location evidence="7">Mitochondrion</location>
    </subcellularLocation>
</comment>
<dbReference type="InterPro" id="IPR018027">
    <property type="entry name" value="Asn/Gln_amidotransferase"/>
</dbReference>
<evidence type="ECO:0000256" key="6">
    <source>
        <dbReference type="ARBA" id="ARBA00047913"/>
    </source>
</evidence>
<dbReference type="NCBIfam" id="NF004012">
    <property type="entry name" value="PRK05477.1-2"/>
    <property type="match status" value="1"/>
</dbReference>
<dbReference type="AlphaFoldDB" id="A0A3G2S9Y7"/>
<comment type="catalytic activity">
    <reaction evidence="6 7">
        <text>L-glutamyl-tRNA(Gln) + L-glutamine + ATP + H2O = L-glutaminyl-tRNA(Gln) + L-glutamate + ADP + phosphate + H(+)</text>
        <dbReference type="Rhea" id="RHEA:17521"/>
        <dbReference type="Rhea" id="RHEA-COMP:9681"/>
        <dbReference type="Rhea" id="RHEA-COMP:9684"/>
        <dbReference type="ChEBI" id="CHEBI:15377"/>
        <dbReference type="ChEBI" id="CHEBI:15378"/>
        <dbReference type="ChEBI" id="CHEBI:29985"/>
        <dbReference type="ChEBI" id="CHEBI:30616"/>
        <dbReference type="ChEBI" id="CHEBI:43474"/>
        <dbReference type="ChEBI" id="CHEBI:58359"/>
        <dbReference type="ChEBI" id="CHEBI:78520"/>
        <dbReference type="ChEBI" id="CHEBI:78521"/>
        <dbReference type="ChEBI" id="CHEBI:456216"/>
    </reaction>
</comment>
<sequence>MLRWARLGTRSLHTARARGQAPPLLPTGWQAVIGIECHAQLLAPTKLFSPTPPPPLHAPPNTLVSSFDAGYPGTLPCLQEGAVTAALKAALALQCQVEHVSVFDRKHYVYADLPTGYQITQHRQPFARNGSVSIRFEDGFLSSPDDALDIPIVQLQLEQDTGKTTYAATDDASQVCLIDYNRAGVALVEIVSAPVLRTPEQAGAYVRKLRQLLRCVGASDGNMNEGSLRCDANVSIHRIGEPFGPRTEIKNLNSIKFMMHALDFEIRRQFTEVSQGRAVEPSTRGFHEATGETYLLRRKEDALDYRFMPEPNVGALHVSPAQLAALAETLPELPDARHARVRAQYGLSVRDVNVLLRLNVDDDGDARTAQMDAVDYFEELVRLECAPQAAANWTIHTLPKFLGQMRLAFHHNPVPPAALAELIHMLDEEIITQSTAQALLRTFVREKKIPTRNGCLAIREHVHENNLSRMHDDELRPLCQEVVRAFPAEVEAIQKGKHKVLARLVGEAMRHTQGRADPAHITRLLTDMTGASIGK</sequence>
<dbReference type="GO" id="GO:0005739">
    <property type="term" value="C:mitochondrion"/>
    <property type="evidence" value="ECO:0007669"/>
    <property type="project" value="UniProtKB-SubCell"/>
</dbReference>
<evidence type="ECO:0000256" key="5">
    <source>
        <dbReference type="ARBA" id="ARBA00022917"/>
    </source>
</evidence>
<keyword evidence="4 7" id="KW-0067">ATP-binding</keyword>
<evidence type="ECO:0000256" key="2">
    <source>
        <dbReference type="ARBA" id="ARBA00022598"/>
    </source>
</evidence>
<proteinExistence type="inferred from homology"/>
<dbReference type="InterPro" id="IPR023168">
    <property type="entry name" value="GatB_Yqey_C_2"/>
</dbReference>
<dbReference type="NCBIfam" id="TIGR00133">
    <property type="entry name" value="gatB"/>
    <property type="match status" value="1"/>
</dbReference>
<dbReference type="NCBIfam" id="NF004014">
    <property type="entry name" value="PRK05477.1-4"/>
    <property type="match status" value="1"/>
</dbReference>
<keyword evidence="7" id="KW-0496">Mitochondrion</keyword>
<feature type="domain" description="Asn/Gln amidotransferase" evidence="8">
    <location>
        <begin position="375"/>
        <end position="529"/>
    </location>
</feature>
<dbReference type="Pfam" id="PF02637">
    <property type="entry name" value="GatB_Yqey"/>
    <property type="match status" value="1"/>
</dbReference>
<dbReference type="InterPro" id="IPR006075">
    <property type="entry name" value="Asn/Gln-tRNA_Trfase_suB/E_cat"/>
</dbReference>
<dbReference type="EMBL" id="CP033152">
    <property type="protein sequence ID" value="AYO44028.1"/>
    <property type="molecule type" value="Genomic_DNA"/>
</dbReference>
<dbReference type="InterPro" id="IPR014746">
    <property type="entry name" value="Gln_synth/guanido_kin_cat_dom"/>
</dbReference>
<name>A0A3G2S9Y7_MALR7</name>
<dbReference type="GO" id="GO:0005524">
    <property type="term" value="F:ATP binding"/>
    <property type="evidence" value="ECO:0007669"/>
    <property type="project" value="UniProtKB-KW"/>
</dbReference>
<dbReference type="InterPro" id="IPR003789">
    <property type="entry name" value="Asn/Gln_tRNA_amidoTrase-B-like"/>
</dbReference>
<evidence type="ECO:0000259" key="8">
    <source>
        <dbReference type="SMART" id="SM00845"/>
    </source>
</evidence>
<keyword evidence="10" id="KW-1185">Reference proteome</keyword>
<evidence type="ECO:0000256" key="3">
    <source>
        <dbReference type="ARBA" id="ARBA00022741"/>
    </source>
</evidence>
<dbReference type="Pfam" id="PF02934">
    <property type="entry name" value="GatB_N"/>
    <property type="match status" value="1"/>
</dbReference>
<comment type="subunit">
    <text evidence="7">Subunit of the heterotrimeric GatCAB amidotransferase (AdT) complex, composed of A, B and C subunits.</text>
</comment>
<dbReference type="InterPro" id="IPR004413">
    <property type="entry name" value="GatB"/>
</dbReference>
<dbReference type="VEuPathDB" id="FungiDB:DNF11_3078"/>
<protein>
    <recommendedName>
        <fullName evidence="7">Glutamyl-tRNA(Gln) amidotransferase subunit B, mitochondrial</fullName>
        <shortName evidence="7">Glu-AdT subunit B</shortName>
        <ecNumber evidence="7">6.3.5.-</ecNumber>
    </recommendedName>
</protein>
<evidence type="ECO:0000256" key="7">
    <source>
        <dbReference type="HAMAP-Rule" id="MF_03147"/>
    </source>
</evidence>
<keyword evidence="2 7" id="KW-0436">Ligase</keyword>
<dbReference type="GO" id="GO:0030956">
    <property type="term" value="C:glutamyl-tRNA(Gln) amidotransferase complex"/>
    <property type="evidence" value="ECO:0007669"/>
    <property type="project" value="UniProtKB-UniRule"/>
</dbReference>
<keyword evidence="9" id="KW-0808">Transferase</keyword>
<accession>A0A3G2S9Y7</accession>
<dbReference type="PANTHER" id="PTHR11659:SF0">
    <property type="entry name" value="GLUTAMYL-TRNA(GLN) AMIDOTRANSFERASE SUBUNIT B, MITOCHONDRIAL"/>
    <property type="match status" value="1"/>
</dbReference>
<evidence type="ECO:0000256" key="4">
    <source>
        <dbReference type="ARBA" id="ARBA00022840"/>
    </source>
</evidence>
<dbReference type="GO" id="GO:0032543">
    <property type="term" value="P:mitochondrial translation"/>
    <property type="evidence" value="ECO:0007669"/>
    <property type="project" value="UniProtKB-UniRule"/>
</dbReference>
<dbReference type="EC" id="6.3.5.-" evidence="7"/>
<dbReference type="GO" id="GO:0050567">
    <property type="term" value="F:glutaminyl-tRNA synthase (glutamine-hydrolyzing) activity"/>
    <property type="evidence" value="ECO:0007669"/>
    <property type="project" value="UniProtKB-UniRule"/>
</dbReference>
<comment type="function">
    <text evidence="7">Allows the formation of correctly charged Gln-tRNA(Gln) through the transamidation of misacylated Glu-tRNA(Gln) in the mitochondria. The reaction takes place in the presence of glutamine and ATP through an activated gamma-phospho-Glu-tRNA(Gln).</text>
</comment>
<dbReference type="SMART" id="SM00845">
    <property type="entry name" value="GatB_Yqey"/>
    <property type="match status" value="1"/>
</dbReference>
<dbReference type="PANTHER" id="PTHR11659">
    <property type="entry name" value="GLUTAMYL-TRNA GLN AMIDOTRANSFERASE SUBUNIT B MITOCHONDRIAL AND PROKARYOTIC PET112-RELATED"/>
    <property type="match status" value="1"/>
</dbReference>
<evidence type="ECO:0000313" key="10">
    <source>
        <dbReference type="Proteomes" id="UP000269793"/>
    </source>
</evidence>
<dbReference type="SUPFAM" id="SSF55931">
    <property type="entry name" value="Glutamine synthetase/guanido kinase"/>
    <property type="match status" value="1"/>
</dbReference>
<evidence type="ECO:0000256" key="1">
    <source>
        <dbReference type="ARBA" id="ARBA00005306"/>
    </source>
</evidence>
<dbReference type="PROSITE" id="PS01234">
    <property type="entry name" value="GATB"/>
    <property type="match status" value="1"/>
</dbReference>
<gene>
    <name evidence="9" type="ORF">DNF11_3078</name>
</gene>
<dbReference type="GO" id="GO:0070681">
    <property type="term" value="P:glutaminyl-tRNAGln biosynthesis via transamidation"/>
    <property type="evidence" value="ECO:0007669"/>
    <property type="project" value="UniProtKB-UniRule"/>
</dbReference>
<dbReference type="OrthoDB" id="1722066at2759"/>
<organism evidence="9 10">
    <name type="scientific">Malassezia restricta (strain ATCC 96810 / NBRC 103918 / CBS 7877)</name>
    <name type="common">Seborrheic dermatitis infection agent</name>
    <dbReference type="NCBI Taxonomy" id="425264"/>
    <lineage>
        <taxon>Eukaryota</taxon>
        <taxon>Fungi</taxon>
        <taxon>Dikarya</taxon>
        <taxon>Basidiomycota</taxon>
        <taxon>Ustilaginomycotina</taxon>
        <taxon>Malasseziomycetes</taxon>
        <taxon>Malasseziales</taxon>
        <taxon>Malasseziaceae</taxon>
        <taxon>Malassezia</taxon>
    </lineage>
</organism>
<dbReference type="Gene3D" id="1.10.10.410">
    <property type="match status" value="1"/>
</dbReference>
<dbReference type="GO" id="GO:0016740">
    <property type="term" value="F:transferase activity"/>
    <property type="evidence" value="ECO:0007669"/>
    <property type="project" value="UniProtKB-KW"/>
</dbReference>
<dbReference type="Proteomes" id="UP000269793">
    <property type="component" value="Chromosome V"/>
</dbReference>
<dbReference type="HAMAP" id="MF_00121">
    <property type="entry name" value="GatB"/>
    <property type="match status" value="1"/>
</dbReference>
<dbReference type="InterPro" id="IPR017958">
    <property type="entry name" value="Gln-tRNA_amidoTrfase_suB_CS"/>
</dbReference>
<keyword evidence="3 7" id="KW-0547">Nucleotide-binding</keyword>